<dbReference type="GO" id="GO:0004842">
    <property type="term" value="F:ubiquitin-protein transferase activity"/>
    <property type="evidence" value="ECO:0000318"/>
    <property type="project" value="GO_Central"/>
</dbReference>
<dbReference type="PROSITE" id="PS50181">
    <property type="entry name" value="FBOX"/>
    <property type="match status" value="1"/>
</dbReference>
<name>W1PE75_AMBTC</name>
<dbReference type="InterPro" id="IPR013187">
    <property type="entry name" value="F-box-assoc_dom_typ3"/>
</dbReference>
<feature type="domain" description="F-box" evidence="2">
    <location>
        <begin position="51"/>
        <end position="97"/>
    </location>
</feature>
<evidence type="ECO:0000259" key="2">
    <source>
        <dbReference type="PROSITE" id="PS50181"/>
    </source>
</evidence>
<reference evidence="4" key="1">
    <citation type="journal article" date="2013" name="Science">
        <title>The Amborella genome and the evolution of flowering plants.</title>
        <authorList>
            <consortium name="Amborella Genome Project"/>
        </authorList>
    </citation>
    <scope>NUCLEOTIDE SEQUENCE [LARGE SCALE GENOMIC DNA]</scope>
</reference>
<dbReference type="Proteomes" id="UP000017836">
    <property type="component" value="Unassembled WGS sequence"/>
</dbReference>
<dbReference type="OMA" id="RIYYSHN"/>
<dbReference type="PANTHER" id="PTHR31672">
    <property type="entry name" value="BNACNNG10540D PROTEIN"/>
    <property type="match status" value="1"/>
</dbReference>
<dbReference type="SUPFAM" id="SSF50965">
    <property type="entry name" value="Galactose oxidase, central domain"/>
    <property type="match status" value="1"/>
</dbReference>
<dbReference type="InterPro" id="IPR011043">
    <property type="entry name" value="Gal_Oxase/kelch_b-propeller"/>
</dbReference>
<dbReference type="SUPFAM" id="SSF81383">
    <property type="entry name" value="F-box domain"/>
    <property type="match status" value="1"/>
</dbReference>
<dbReference type="InterPro" id="IPR017451">
    <property type="entry name" value="F-box-assoc_interact_dom"/>
</dbReference>
<gene>
    <name evidence="3" type="ORF">AMTR_s00007p00195080</name>
</gene>
<dbReference type="InterPro" id="IPR050796">
    <property type="entry name" value="SCF_F-box_component"/>
</dbReference>
<dbReference type="InterPro" id="IPR001810">
    <property type="entry name" value="F-box_dom"/>
</dbReference>
<feature type="region of interest" description="Disordered" evidence="1">
    <location>
        <begin position="1"/>
        <end position="32"/>
    </location>
</feature>
<evidence type="ECO:0000256" key="1">
    <source>
        <dbReference type="SAM" id="MobiDB-lite"/>
    </source>
</evidence>
<dbReference type="GO" id="GO:0031146">
    <property type="term" value="P:SCF-dependent proteasomal ubiquitin-dependent protein catabolic process"/>
    <property type="evidence" value="ECO:0000318"/>
    <property type="project" value="GO_Central"/>
</dbReference>
<accession>W1PE75</accession>
<dbReference type="AlphaFoldDB" id="W1PE75"/>
<dbReference type="Gramene" id="ERN05355">
    <property type="protein sequence ID" value="ERN05355"/>
    <property type="gene ID" value="AMTR_s00007p00195080"/>
</dbReference>
<dbReference type="Pfam" id="PF08268">
    <property type="entry name" value="FBA_3"/>
    <property type="match status" value="1"/>
</dbReference>
<dbReference type="NCBIfam" id="TIGR01640">
    <property type="entry name" value="F_box_assoc_1"/>
    <property type="match status" value="1"/>
</dbReference>
<organism evidence="3 4">
    <name type="scientific">Amborella trichopoda</name>
    <dbReference type="NCBI Taxonomy" id="13333"/>
    <lineage>
        <taxon>Eukaryota</taxon>
        <taxon>Viridiplantae</taxon>
        <taxon>Streptophyta</taxon>
        <taxon>Embryophyta</taxon>
        <taxon>Tracheophyta</taxon>
        <taxon>Spermatophyta</taxon>
        <taxon>Magnoliopsida</taxon>
        <taxon>Amborellales</taxon>
        <taxon>Amborellaceae</taxon>
        <taxon>Amborella</taxon>
    </lineage>
</organism>
<dbReference type="HOGENOM" id="CLU_055525_0_0_1"/>
<dbReference type="Pfam" id="PF00646">
    <property type="entry name" value="F-box"/>
    <property type="match status" value="1"/>
</dbReference>
<feature type="compositionally biased region" description="Basic residues" evidence="1">
    <location>
        <begin position="1"/>
        <end position="12"/>
    </location>
</feature>
<dbReference type="PANTHER" id="PTHR31672:SF13">
    <property type="entry name" value="F-BOX PROTEIN CPR30-LIKE"/>
    <property type="match status" value="1"/>
</dbReference>
<dbReference type="EMBL" id="KI394011">
    <property type="protein sequence ID" value="ERN05355.1"/>
    <property type="molecule type" value="Genomic_DNA"/>
</dbReference>
<dbReference type="STRING" id="13333.W1PE75"/>
<proteinExistence type="predicted"/>
<sequence>MAKKVSSRKRKQPHDDSSANIEPRAPRTRSEVRTHRAAWIANASLVMDAVVQPLPELPNDPILKILMGLSAEDICRFKIVCKTWGENLSSSDFAEKHHLSLKMPSETFAIVSLSVGSFFLRAANVPHAKVPLRKIDLPRIQEGVKQFLCSQGMFCYGTDDDSKDVIVCNPISQEHIVVPRIPTLEYDIQGFYFDPISYNFKVIVWCWHAVFMTRWLCMFSSETGVWKTVTPGLWGLVYPGRFLSVGNILYQMEEHNVLSFNMENEEFRIIPMPYGILGYSCSLLEWQGRLCLVHGVKRGELIVWGLGETTWEKLTSLYLDRKFYRKERYPHTCNLGIVGHNESLFIARVVRNSIEVSSFDTEGNTRDINWKFQWNDNLCDNSVLRIYPFTPTLLQCKTIVAKLPWKSPEVGLLLPPAVD</sequence>
<keyword evidence="4" id="KW-1185">Reference proteome</keyword>
<evidence type="ECO:0000313" key="3">
    <source>
        <dbReference type="EMBL" id="ERN05355.1"/>
    </source>
</evidence>
<protein>
    <recommendedName>
        <fullName evidence="2">F-box domain-containing protein</fullName>
    </recommendedName>
</protein>
<evidence type="ECO:0000313" key="4">
    <source>
        <dbReference type="Proteomes" id="UP000017836"/>
    </source>
</evidence>
<dbReference type="InterPro" id="IPR036047">
    <property type="entry name" value="F-box-like_dom_sf"/>
</dbReference>